<dbReference type="Proteomes" id="UP000887568">
    <property type="component" value="Unplaced"/>
</dbReference>
<dbReference type="SMART" id="SM00216">
    <property type="entry name" value="VWD"/>
    <property type="match status" value="1"/>
</dbReference>
<feature type="transmembrane region" description="Helical" evidence="7">
    <location>
        <begin position="1157"/>
        <end position="1183"/>
    </location>
</feature>
<feature type="chain" id="PRO_5037663818" evidence="8">
    <location>
        <begin position="28"/>
        <end position="1229"/>
    </location>
</feature>
<evidence type="ECO:0000256" key="4">
    <source>
        <dbReference type="ARBA" id="ARBA00023136"/>
    </source>
</evidence>
<dbReference type="SUPFAM" id="SSF57535">
    <property type="entry name" value="Complement control module/SCR domain"/>
    <property type="match status" value="1"/>
</dbReference>
<dbReference type="PANTHER" id="PTHR46534">
    <property type="entry name" value="IGGFC_BINDING DOMAIN-CONTAINING PROTEIN"/>
    <property type="match status" value="1"/>
</dbReference>
<dbReference type="PROSITE" id="PS50923">
    <property type="entry name" value="SUSHI"/>
    <property type="match status" value="1"/>
</dbReference>
<evidence type="ECO:0000256" key="7">
    <source>
        <dbReference type="SAM" id="Phobius"/>
    </source>
</evidence>
<evidence type="ECO:0000256" key="8">
    <source>
        <dbReference type="SAM" id="SignalP"/>
    </source>
</evidence>
<evidence type="ECO:0000313" key="12">
    <source>
        <dbReference type="EnsemblMetazoa" id="XP_038044295.1"/>
    </source>
</evidence>
<dbReference type="SMART" id="SM00723">
    <property type="entry name" value="AMOP"/>
    <property type="match status" value="1"/>
</dbReference>
<feature type="signal peptide" evidence="8">
    <location>
        <begin position="1"/>
        <end position="27"/>
    </location>
</feature>
<reference evidence="12" key="1">
    <citation type="submission" date="2022-11" db="UniProtKB">
        <authorList>
            <consortium name="EnsemblMetazoa"/>
        </authorList>
    </citation>
    <scope>IDENTIFICATION</scope>
</reference>
<accession>A0A913Z0U7</accession>
<dbReference type="InterPro" id="IPR056619">
    <property type="entry name" value="C8-3_MUC4"/>
</dbReference>
<dbReference type="Pfam" id="PF17517">
    <property type="entry name" value="IgGFc_binding"/>
    <property type="match status" value="1"/>
</dbReference>
<dbReference type="Pfam" id="PF23263">
    <property type="entry name" value="C8-3_MUC4"/>
    <property type="match status" value="1"/>
</dbReference>
<evidence type="ECO:0000256" key="6">
    <source>
        <dbReference type="PROSITE-ProRule" id="PRU00302"/>
    </source>
</evidence>
<dbReference type="RefSeq" id="XP_038044295.1">
    <property type="nucleotide sequence ID" value="XM_038188367.1"/>
</dbReference>
<dbReference type="CDD" id="cd00033">
    <property type="entry name" value="CCP"/>
    <property type="match status" value="1"/>
</dbReference>
<evidence type="ECO:0000256" key="1">
    <source>
        <dbReference type="ARBA" id="ARBA00004370"/>
    </source>
</evidence>
<dbReference type="Pfam" id="PF00084">
    <property type="entry name" value="Sushi"/>
    <property type="match status" value="1"/>
</dbReference>
<dbReference type="InterPro" id="IPR000436">
    <property type="entry name" value="Sushi_SCR_CCP_dom"/>
</dbReference>
<keyword evidence="3 7" id="KW-1133">Transmembrane helix</keyword>
<dbReference type="SMART" id="SM00032">
    <property type="entry name" value="CCP"/>
    <property type="match status" value="1"/>
</dbReference>
<keyword evidence="4 7" id="KW-0472">Membrane</keyword>
<keyword evidence="8" id="KW-0732">Signal</keyword>
<dbReference type="OrthoDB" id="6051552at2759"/>
<keyword evidence="2 7" id="KW-0812">Transmembrane</keyword>
<dbReference type="InterPro" id="IPR035976">
    <property type="entry name" value="Sushi/SCR/CCP_sf"/>
</dbReference>
<dbReference type="Gene3D" id="2.10.70.10">
    <property type="entry name" value="Complement Module, domain 1"/>
    <property type="match status" value="1"/>
</dbReference>
<comment type="subcellular location">
    <subcellularLocation>
        <location evidence="1">Membrane</location>
    </subcellularLocation>
</comment>
<dbReference type="InterPro" id="IPR001846">
    <property type="entry name" value="VWF_type-D"/>
</dbReference>
<evidence type="ECO:0000256" key="2">
    <source>
        <dbReference type="ARBA" id="ARBA00022692"/>
    </source>
</evidence>
<dbReference type="PANTHER" id="PTHR46534:SF1">
    <property type="entry name" value="IGGFC-BINDING PROTEIN N-TERMINAL DOMAIN-CONTAINING PROTEIN"/>
    <property type="match status" value="1"/>
</dbReference>
<keyword evidence="6" id="KW-0768">Sushi</keyword>
<keyword evidence="13" id="KW-1185">Reference proteome</keyword>
<dbReference type="GeneID" id="119718980"/>
<sequence length="1229" mass="135034">MKPVMKRPLFWLVIFLAFVLPENSISAMDLQLPSNNQPRCFGISRGKHFVLGFIDNSDGGRPESRELFILVVAFSNQQTTVTISSKHEIAGEPFQETFVIDAGGFIRTNVPVELVMENTERGHKVLDISASSDVSVYGLMYQDHTTDGFLSIPTNNLGMQYVVTTSRPIDDDNSQFAVIGTEDSTLVQVILRGAVTFEGQSYSPGDVLRFTVNELEAVQIQGRILVDLTGSIIQSDKPVAVFSGNECTNHAGSYCDTVTEQLVPVKSWGQKHIYTAARSDDDNIYRIVAYFGKTNLTIPGLEHQSLEPGEFWEGRLSGSGLVTSSKPALMMQHLASIDGITVDPSIIQVPAEEHFGFVFGFTTPPHSGEDSSGYFNFINIIVKRESRQTVYLNHFPINGTNALVSDVPHTSYISLTVQLPKGEGVYYVEQIDPYSSPLSVIVYGYERAESYGYAAGLSLSSNKKVLRLTPYYLRELGGELFTMTVPCLKTNAISFQIAAKCKFSTGFGDVIVSGERTDSYTVVCITPTFYKNGLTSVYISLDDGESFPYSGIVYVASEDDLPPLVQIQQVNSAYGDGIINLTFDNPIMFSWDPRSLGEEVSHVTVMMQNTDYDNDGNPVLMEGVAVRSNVLNNGSLMIYPSELDSLIGDGLSLQATYLTPSAVCKRALPLVIVWAIRIYKVLKIVKKICNIPKYHFKTTVPTGLPASPCNTGQADRDQNFQEANFANSFFHPGAEKCYRSVNSLPTGAGQQSCYGTDGNILVGSPGGGTADRYSPGDNFWKHQWFDVLPWLCLCKLSSNCEEYYMYRPSDDCSDYDPPRPAGGTGDPHLTSLDGYKFTFNGAGEFLMASSAVHNLTFQARMERYRNTNASVYTAFVLQTNDSSKVQVQMSNMNETLILVDGEPLRLDSLPVKVHHLRGVRIRFNSDMTKINIAVSAGIAVTVYIDTAVMSFIAQLDTKFQGQVQGLLGNLNGNPDDDLQFPNGTILEPGSSLKELHDFGLEWLVAPEESIFTYISPFDYSTYHFPEFSPTFEIPDLNEVSQEIKDLCGDSTECVFDAVITGSLSFAKETLVVTVTITEVKKGLVKIVSCGYPGDVENGSLSGSVYLVNATVDVACDDGFTLKGSSRLTCLEDGQWSSDLPVCDDVNCGFPGDMEKGLAPGIIAGIVVGAVIAVLAICGLIYFFRKRNMKRNNLIYPPPILATLFEQSRIHLFDFQNSSDSHVVQQIQIK</sequence>
<dbReference type="InterPro" id="IPR035234">
    <property type="entry name" value="IgGFc-bd_N"/>
</dbReference>
<dbReference type="EnsemblMetazoa" id="XM_038188367.1">
    <property type="protein sequence ID" value="XP_038044295.1"/>
    <property type="gene ID" value="LOC119718980"/>
</dbReference>
<evidence type="ECO:0000313" key="13">
    <source>
        <dbReference type="Proteomes" id="UP000887568"/>
    </source>
</evidence>
<dbReference type="PROSITE" id="PS51233">
    <property type="entry name" value="VWFD"/>
    <property type="match status" value="1"/>
</dbReference>
<organism evidence="12 13">
    <name type="scientific">Patiria miniata</name>
    <name type="common">Bat star</name>
    <name type="synonym">Asterina miniata</name>
    <dbReference type="NCBI Taxonomy" id="46514"/>
    <lineage>
        <taxon>Eukaryota</taxon>
        <taxon>Metazoa</taxon>
        <taxon>Echinodermata</taxon>
        <taxon>Eleutherozoa</taxon>
        <taxon>Asterozoa</taxon>
        <taxon>Asteroidea</taxon>
        <taxon>Valvatacea</taxon>
        <taxon>Valvatida</taxon>
        <taxon>Asterinidae</taxon>
        <taxon>Patiria</taxon>
    </lineage>
</organism>
<keyword evidence="5 6" id="KW-1015">Disulfide bond</keyword>
<feature type="domain" description="VWFD" evidence="11">
    <location>
        <begin position="819"/>
        <end position="1010"/>
    </location>
</feature>
<dbReference type="InterPro" id="IPR005533">
    <property type="entry name" value="AMOP_dom"/>
</dbReference>
<protein>
    <submittedName>
        <fullName evidence="12">Uncharacterized protein</fullName>
    </submittedName>
</protein>
<feature type="domain" description="AMOP" evidence="9">
    <location>
        <begin position="676"/>
        <end position="807"/>
    </location>
</feature>
<evidence type="ECO:0000259" key="9">
    <source>
        <dbReference type="PROSITE" id="PS50856"/>
    </source>
</evidence>
<evidence type="ECO:0000256" key="3">
    <source>
        <dbReference type="ARBA" id="ARBA00022989"/>
    </source>
</evidence>
<dbReference type="GO" id="GO:0016020">
    <property type="term" value="C:membrane"/>
    <property type="evidence" value="ECO:0007669"/>
    <property type="project" value="UniProtKB-SubCell"/>
</dbReference>
<name>A0A913Z0U7_PATMI</name>
<evidence type="ECO:0000259" key="10">
    <source>
        <dbReference type="PROSITE" id="PS50923"/>
    </source>
</evidence>
<feature type="disulfide bond" evidence="6">
    <location>
        <begin position="1115"/>
        <end position="1142"/>
    </location>
</feature>
<dbReference type="Pfam" id="PF00094">
    <property type="entry name" value="VWD"/>
    <property type="match status" value="1"/>
</dbReference>
<dbReference type="CDD" id="cd12087">
    <property type="entry name" value="TM_EGFR-like"/>
    <property type="match status" value="1"/>
</dbReference>
<evidence type="ECO:0000256" key="5">
    <source>
        <dbReference type="ARBA" id="ARBA00023157"/>
    </source>
</evidence>
<feature type="domain" description="Sushi" evidence="10">
    <location>
        <begin position="1087"/>
        <end position="1144"/>
    </location>
</feature>
<dbReference type="PROSITE" id="PS50856">
    <property type="entry name" value="AMOP"/>
    <property type="match status" value="1"/>
</dbReference>
<evidence type="ECO:0000259" key="11">
    <source>
        <dbReference type="PROSITE" id="PS51233"/>
    </source>
</evidence>
<dbReference type="AlphaFoldDB" id="A0A913Z0U7"/>
<dbReference type="Pfam" id="PF03782">
    <property type="entry name" value="AMOP"/>
    <property type="match status" value="1"/>
</dbReference>
<comment type="caution">
    <text evidence="6">Lacks conserved residue(s) required for the propagation of feature annotation.</text>
</comment>
<proteinExistence type="predicted"/>